<organism evidence="6 7">
    <name type="scientific">Astrephomene gubernaculifera</name>
    <dbReference type="NCBI Taxonomy" id="47775"/>
    <lineage>
        <taxon>Eukaryota</taxon>
        <taxon>Viridiplantae</taxon>
        <taxon>Chlorophyta</taxon>
        <taxon>core chlorophytes</taxon>
        <taxon>Chlorophyceae</taxon>
        <taxon>CS clade</taxon>
        <taxon>Chlamydomonadales</taxon>
        <taxon>Astrephomenaceae</taxon>
        <taxon>Astrephomene</taxon>
    </lineage>
</organism>
<feature type="compositionally biased region" description="Basic and acidic residues" evidence="5">
    <location>
        <begin position="162"/>
        <end position="179"/>
    </location>
</feature>
<dbReference type="GO" id="GO:0005759">
    <property type="term" value="C:mitochondrial matrix"/>
    <property type="evidence" value="ECO:0007669"/>
    <property type="project" value="TreeGrafter"/>
</dbReference>
<dbReference type="PANTHER" id="PTHR31399">
    <property type="entry name" value="DNA-DIRECTED PRIMASE / POLYMERASE PROTEIN"/>
    <property type="match status" value="1"/>
</dbReference>
<evidence type="ECO:0000313" key="7">
    <source>
        <dbReference type="Proteomes" id="UP001054857"/>
    </source>
</evidence>
<dbReference type="GO" id="GO:0006264">
    <property type="term" value="P:mitochondrial DNA replication"/>
    <property type="evidence" value="ECO:0007669"/>
    <property type="project" value="TreeGrafter"/>
</dbReference>
<comment type="catalytic activity">
    <reaction evidence="4">
        <text>DNA(n) + a 2'-deoxyribonucleoside 5'-triphosphate = DNA(n+1) + diphosphate</text>
        <dbReference type="Rhea" id="RHEA:22508"/>
        <dbReference type="Rhea" id="RHEA-COMP:17339"/>
        <dbReference type="Rhea" id="RHEA-COMP:17340"/>
        <dbReference type="ChEBI" id="CHEBI:33019"/>
        <dbReference type="ChEBI" id="CHEBI:61560"/>
        <dbReference type="ChEBI" id="CHEBI:173112"/>
        <dbReference type="EC" id="2.7.7.7"/>
    </reaction>
    <physiologicalReaction direction="left-to-right" evidence="4">
        <dbReference type="Rhea" id="RHEA:22509"/>
    </physiologicalReaction>
</comment>
<comment type="catalytic activity">
    <reaction evidence="2">
        <text>ssDNA + n NTP = ssDNA/pppN(pN)n-1 hybrid + (n-1) diphosphate.</text>
        <dbReference type="EC" id="2.7.7.102"/>
    </reaction>
</comment>
<dbReference type="GO" id="GO:0042276">
    <property type="term" value="P:error-prone translesion synthesis"/>
    <property type="evidence" value="ECO:0007669"/>
    <property type="project" value="InterPro"/>
</dbReference>
<gene>
    <name evidence="6" type="ORF">Agub_g10446</name>
</gene>
<dbReference type="PANTHER" id="PTHR31399:SF0">
    <property type="entry name" value="DNA-DIRECTED PRIMASE_POLYMERASE PROTEIN"/>
    <property type="match status" value="1"/>
</dbReference>
<evidence type="ECO:0000256" key="3">
    <source>
        <dbReference type="ARBA" id="ARBA00044768"/>
    </source>
</evidence>
<evidence type="ECO:0000256" key="2">
    <source>
        <dbReference type="ARBA" id="ARBA00044677"/>
    </source>
</evidence>
<reference evidence="6 7" key="1">
    <citation type="journal article" date="2021" name="Sci. Rep.">
        <title>Genome sequencing of the multicellular alga Astrephomene provides insights into convergent evolution of germ-soma differentiation.</title>
        <authorList>
            <person name="Yamashita S."/>
            <person name="Yamamoto K."/>
            <person name="Matsuzaki R."/>
            <person name="Suzuki S."/>
            <person name="Yamaguchi H."/>
            <person name="Hirooka S."/>
            <person name="Minakuchi Y."/>
            <person name="Miyagishima S."/>
            <person name="Kawachi M."/>
            <person name="Toyoda A."/>
            <person name="Nozaki H."/>
        </authorList>
    </citation>
    <scope>NUCLEOTIDE SEQUENCE [LARGE SCALE GENOMIC DNA]</scope>
    <source>
        <strain evidence="6 7">NIES-4017</strain>
    </source>
</reference>
<feature type="region of interest" description="Disordered" evidence="5">
    <location>
        <begin position="161"/>
        <end position="197"/>
    </location>
</feature>
<dbReference type="GO" id="GO:0003887">
    <property type="term" value="F:DNA-directed DNA polymerase activity"/>
    <property type="evidence" value="ECO:0007669"/>
    <property type="project" value="UniProtKB-EC"/>
</dbReference>
<evidence type="ECO:0000313" key="6">
    <source>
        <dbReference type="EMBL" id="GFR48547.1"/>
    </source>
</evidence>
<dbReference type="GO" id="GO:0005634">
    <property type="term" value="C:nucleus"/>
    <property type="evidence" value="ECO:0007669"/>
    <property type="project" value="TreeGrafter"/>
</dbReference>
<dbReference type="Proteomes" id="UP001054857">
    <property type="component" value="Unassembled WGS sequence"/>
</dbReference>
<dbReference type="GO" id="GO:0003682">
    <property type="term" value="F:chromatin binding"/>
    <property type="evidence" value="ECO:0007669"/>
    <property type="project" value="TreeGrafter"/>
</dbReference>
<feature type="non-terminal residue" evidence="6">
    <location>
        <position position="1"/>
    </location>
</feature>
<dbReference type="EMBL" id="BMAR01000024">
    <property type="protein sequence ID" value="GFR48547.1"/>
    <property type="molecule type" value="Genomic_DNA"/>
</dbReference>
<feature type="compositionally biased region" description="Acidic residues" evidence="5">
    <location>
        <begin position="185"/>
        <end position="196"/>
    </location>
</feature>
<protein>
    <recommendedName>
        <fullName evidence="1">DNA-directed primase/polymerase protein</fullName>
        <ecNumber evidence="3">2.7.7.102</ecNumber>
    </recommendedName>
</protein>
<sequence length="223" mass="23968">LPSSCTLLLSMRNNRWCANVGRPHRSNGIYYQVDLRGGVWCQRCHDPMCRDFRSALMPLPPQLWEACRLQLAADATAPPACAPASPVLRVQLQTSHPQLQQPDRQLLLPATAQQTAATACTVFREAVKVAAGNDVSQGGHGKQDRVGLRTEGAQVVGSVHCRAKEKEGAGEAADGRERASGVGVGDDDDDDDDAEFDMLCVQALEQWEQRMAAASGTTQGCAS</sequence>
<keyword evidence="7" id="KW-1185">Reference proteome</keyword>
<dbReference type="AlphaFoldDB" id="A0AAD3HPZ3"/>
<dbReference type="InterPro" id="IPR044917">
    <property type="entry name" value="PRIMPOL"/>
</dbReference>
<evidence type="ECO:0000256" key="4">
    <source>
        <dbReference type="ARBA" id="ARBA00047303"/>
    </source>
</evidence>
<dbReference type="Pfam" id="PF03121">
    <property type="entry name" value="Herpes_UL52"/>
    <property type="match status" value="1"/>
</dbReference>
<accession>A0AAD3HPZ3</accession>
<name>A0AAD3HPZ3_9CHLO</name>
<proteinExistence type="predicted"/>
<comment type="caution">
    <text evidence="6">The sequence shown here is derived from an EMBL/GenBank/DDBJ whole genome shotgun (WGS) entry which is preliminary data.</text>
</comment>
<dbReference type="EC" id="2.7.7.102" evidence="3"/>
<dbReference type="GO" id="GO:0009411">
    <property type="term" value="P:response to UV"/>
    <property type="evidence" value="ECO:0007669"/>
    <property type="project" value="TreeGrafter"/>
</dbReference>
<evidence type="ECO:0000256" key="5">
    <source>
        <dbReference type="SAM" id="MobiDB-lite"/>
    </source>
</evidence>
<evidence type="ECO:0000256" key="1">
    <source>
        <dbReference type="ARBA" id="ARBA00026139"/>
    </source>
</evidence>
<dbReference type="GO" id="GO:0031297">
    <property type="term" value="P:replication fork processing"/>
    <property type="evidence" value="ECO:0007669"/>
    <property type="project" value="TreeGrafter"/>
</dbReference>